<dbReference type="GO" id="GO:0016491">
    <property type="term" value="F:oxidoreductase activity"/>
    <property type="evidence" value="ECO:0007669"/>
    <property type="project" value="UniProtKB-KW"/>
</dbReference>
<sequence length="267" mass="29010">MVTLKHITANNTHLSSATKNLTAVFLGATNGIGLGTLKALTTHTDSPTIFVVGRKASSLSDLIANTLKPLNSNATFHPIIASDLTLISSTKDAAQQIVNFKGIEKIDLLVMSPGYISLLREMSPEGVDRLTAIRYYSRMRFLMTLLPLLRKSSNPRVVSVLGAGQEGQLWPEDWTMEKHWGLANAAGASGSLKTLMLEQLSEKEENKNISFVHLFPGLVGDTGLKFEGLGFITNALLVWIGRPLVWLFSRSGAEAGERVLYAATSEK</sequence>
<dbReference type="Pfam" id="PF00106">
    <property type="entry name" value="adh_short"/>
    <property type="match status" value="1"/>
</dbReference>
<proteinExistence type="predicted"/>
<comment type="caution">
    <text evidence="2">The sequence shown here is derived from an EMBL/GenBank/DDBJ whole genome shotgun (WGS) entry which is preliminary data.</text>
</comment>
<accession>A0A9P4P1N0</accession>
<evidence type="ECO:0000256" key="1">
    <source>
        <dbReference type="ARBA" id="ARBA00023002"/>
    </source>
</evidence>
<dbReference type="PANTHER" id="PTHR47534:SF3">
    <property type="entry name" value="ALCOHOL DEHYDROGENASE-LIKE C-TERMINAL DOMAIN-CONTAINING PROTEIN"/>
    <property type="match status" value="1"/>
</dbReference>
<dbReference type="Gene3D" id="3.40.50.720">
    <property type="entry name" value="NAD(P)-binding Rossmann-like Domain"/>
    <property type="match status" value="1"/>
</dbReference>
<evidence type="ECO:0008006" key="4">
    <source>
        <dbReference type="Google" id="ProtNLM"/>
    </source>
</evidence>
<name>A0A9P4P1N0_9PEZI</name>
<dbReference type="InterPro" id="IPR036291">
    <property type="entry name" value="NAD(P)-bd_dom_sf"/>
</dbReference>
<reference evidence="2" key="1">
    <citation type="journal article" date="2020" name="Stud. Mycol.">
        <title>101 Dothideomycetes genomes: a test case for predicting lifestyles and emergence of pathogens.</title>
        <authorList>
            <person name="Haridas S."/>
            <person name="Albert R."/>
            <person name="Binder M."/>
            <person name="Bloem J."/>
            <person name="Labutti K."/>
            <person name="Salamov A."/>
            <person name="Andreopoulos B."/>
            <person name="Baker S."/>
            <person name="Barry K."/>
            <person name="Bills G."/>
            <person name="Bluhm B."/>
            <person name="Cannon C."/>
            <person name="Castanera R."/>
            <person name="Culley D."/>
            <person name="Daum C."/>
            <person name="Ezra D."/>
            <person name="Gonzalez J."/>
            <person name="Henrissat B."/>
            <person name="Kuo A."/>
            <person name="Liang C."/>
            <person name="Lipzen A."/>
            <person name="Lutzoni F."/>
            <person name="Magnuson J."/>
            <person name="Mondo S."/>
            <person name="Nolan M."/>
            <person name="Ohm R."/>
            <person name="Pangilinan J."/>
            <person name="Park H.-J."/>
            <person name="Ramirez L."/>
            <person name="Alfaro M."/>
            <person name="Sun H."/>
            <person name="Tritt A."/>
            <person name="Yoshinaga Y."/>
            <person name="Zwiers L.-H."/>
            <person name="Turgeon B."/>
            <person name="Goodwin S."/>
            <person name="Spatafora J."/>
            <person name="Crous P."/>
            <person name="Grigoriev I."/>
        </authorList>
    </citation>
    <scope>NUCLEOTIDE SEQUENCE</scope>
    <source>
        <strain evidence="2">CBS 130266</strain>
    </source>
</reference>
<protein>
    <recommendedName>
        <fullName evidence="4">NAD(P)-binding protein</fullName>
    </recommendedName>
</protein>
<organism evidence="2 3">
    <name type="scientific">Tothia fuscella</name>
    <dbReference type="NCBI Taxonomy" id="1048955"/>
    <lineage>
        <taxon>Eukaryota</taxon>
        <taxon>Fungi</taxon>
        <taxon>Dikarya</taxon>
        <taxon>Ascomycota</taxon>
        <taxon>Pezizomycotina</taxon>
        <taxon>Dothideomycetes</taxon>
        <taxon>Pleosporomycetidae</taxon>
        <taxon>Venturiales</taxon>
        <taxon>Cylindrosympodiaceae</taxon>
        <taxon>Tothia</taxon>
    </lineage>
</organism>
<dbReference type="OrthoDB" id="2898509at2759"/>
<dbReference type="InterPro" id="IPR002347">
    <property type="entry name" value="SDR_fam"/>
</dbReference>
<evidence type="ECO:0000313" key="3">
    <source>
        <dbReference type="Proteomes" id="UP000800235"/>
    </source>
</evidence>
<dbReference type="AlphaFoldDB" id="A0A9P4P1N0"/>
<keyword evidence="3" id="KW-1185">Reference proteome</keyword>
<dbReference type="InterPro" id="IPR052228">
    <property type="entry name" value="Sec_Metab_Biosynth_Oxidored"/>
</dbReference>
<feature type="non-terminal residue" evidence="2">
    <location>
        <position position="267"/>
    </location>
</feature>
<keyword evidence="1" id="KW-0560">Oxidoreductase</keyword>
<dbReference type="Proteomes" id="UP000800235">
    <property type="component" value="Unassembled WGS sequence"/>
</dbReference>
<evidence type="ECO:0000313" key="2">
    <source>
        <dbReference type="EMBL" id="KAF2436585.1"/>
    </source>
</evidence>
<dbReference type="EMBL" id="MU007010">
    <property type="protein sequence ID" value="KAF2436585.1"/>
    <property type="molecule type" value="Genomic_DNA"/>
</dbReference>
<dbReference type="PANTHER" id="PTHR47534">
    <property type="entry name" value="YALI0E05731P"/>
    <property type="match status" value="1"/>
</dbReference>
<gene>
    <name evidence="2" type="ORF">EJ08DRAFT_555407</name>
</gene>
<dbReference type="SUPFAM" id="SSF51735">
    <property type="entry name" value="NAD(P)-binding Rossmann-fold domains"/>
    <property type="match status" value="1"/>
</dbReference>